<name>A0A2Z6E0Q6_HYDTE</name>
<geneLocation type="plasmid" evidence="2">
    <name>pth1 dna</name>
</geneLocation>
<accession>A0A2Z6E0Q6</accession>
<dbReference type="Proteomes" id="UP000262004">
    <property type="component" value="Plasmid pTH1"/>
</dbReference>
<proteinExistence type="predicted"/>
<dbReference type="KEGG" id="htl:HPTL_P019"/>
<dbReference type="RefSeq" id="WP_179949103.1">
    <property type="nucleotide sequence ID" value="NZ_AP018559.1"/>
</dbReference>
<dbReference type="AlphaFoldDB" id="A0A2Z6E0Q6"/>
<gene>
    <name evidence="1" type="ORF">HPTL_P019</name>
</gene>
<dbReference type="EMBL" id="AP018559">
    <property type="protein sequence ID" value="BBD78364.1"/>
    <property type="molecule type" value="Genomic_DNA"/>
</dbReference>
<sequence>MHDLLNDPLIGVRMPRGERRVSLPELLAALSANEVEGYTGLRAHQADPWHVFLVQLAASIQARCPTNSLPTDREYWCNGLLNLADANAWHLVVEDVTQPAFLQHPCLPRARGDRPPACLDSSFALSSPPRTRGSTFESFGESYAVAHELRQKRSQQRARTRSITRFSCAAFRLCVR</sequence>
<evidence type="ECO:0000313" key="2">
    <source>
        <dbReference type="Proteomes" id="UP000262004"/>
    </source>
</evidence>
<evidence type="ECO:0000313" key="1">
    <source>
        <dbReference type="EMBL" id="BBD78364.1"/>
    </source>
</evidence>
<keyword evidence="1" id="KW-0614">Plasmid</keyword>
<organism evidence="1 2">
    <name type="scientific">Hydrogenophilus thermoluteolus</name>
    <name type="common">Pseudomonas hydrogenothermophila</name>
    <dbReference type="NCBI Taxonomy" id="297"/>
    <lineage>
        <taxon>Bacteria</taxon>
        <taxon>Pseudomonadati</taxon>
        <taxon>Pseudomonadota</taxon>
        <taxon>Hydrogenophilia</taxon>
        <taxon>Hydrogenophilales</taxon>
        <taxon>Hydrogenophilaceae</taxon>
        <taxon>Hydrogenophilus</taxon>
    </lineage>
</organism>
<keyword evidence="2" id="KW-1185">Reference proteome</keyword>
<reference evidence="1 2" key="1">
    <citation type="submission" date="2018-04" db="EMBL/GenBank/DDBJ databases">
        <title>Complete genome sequence of Hydrogenophilus thermoluteolus TH-1.</title>
        <authorList>
            <person name="Arai H."/>
        </authorList>
    </citation>
    <scope>NUCLEOTIDE SEQUENCE [LARGE SCALE GENOMIC DNA]</scope>
    <source>
        <strain evidence="1 2">TH-1</strain>
        <plasmid evidence="2">pth1 dna</plasmid>
    </source>
</reference>
<protein>
    <submittedName>
        <fullName evidence="1">Type I-E CRISPR-associated protein Cse1/CasA</fullName>
    </submittedName>
</protein>